<keyword evidence="1" id="KW-1133">Transmembrane helix</keyword>
<dbReference type="KEGG" id="pfaa:MM59RIKEN_17930"/>
<reference evidence="2" key="1">
    <citation type="submission" date="2020-09" db="EMBL/GenBank/DDBJ databases">
        <title>New species isolated from human feces.</title>
        <authorList>
            <person name="Kitahara M."/>
            <person name="Shigeno Y."/>
            <person name="Shime M."/>
            <person name="Matsumoto Y."/>
            <person name="Nakamura S."/>
            <person name="Motooka D."/>
            <person name="Fukuoka S."/>
            <person name="Nishikawa H."/>
            <person name="Benno Y."/>
        </authorList>
    </citation>
    <scope>NUCLEOTIDE SEQUENCE</scope>
    <source>
        <strain evidence="2">MM59</strain>
    </source>
</reference>
<gene>
    <name evidence="2" type="ORF">MM59RIKEN_17930</name>
</gene>
<keyword evidence="1" id="KW-0812">Transmembrane</keyword>
<dbReference type="RefSeq" id="WP_213543154.1">
    <property type="nucleotide sequence ID" value="NZ_AP023420.1"/>
</dbReference>
<feature type="transmembrane region" description="Helical" evidence="1">
    <location>
        <begin position="43"/>
        <end position="64"/>
    </location>
</feature>
<evidence type="ECO:0000313" key="3">
    <source>
        <dbReference type="Proteomes" id="UP000679848"/>
    </source>
</evidence>
<feature type="transmembrane region" description="Helical" evidence="1">
    <location>
        <begin position="132"/>
        <end position="160"/>
    </location>
</feature>
<evidence type="ECO:0000313" key="2">
    <source>
        <dbReference type="EMBL" id="BCK84474.1"/>
    </source>
</evidence>
<keyword evidence="3" id="KW-1185">Reference proteome</keyword>
<dbReference type="AlphaFoldDB" id="A0A810Q924"/>
<evidence type="ECO:0000256" key="1">
    <source>
        <dbReference type="SAM" id="Phobius"/>
    </source>
</evidence>
<keyword evidence="1" id="KW-0472">Membrane</keyword>
<proteinExistence type="predicted"/>
<accession>A0A810Q924</accession>
<sequence>MKHLKDGALSYLFYLVGTFIFLIAVMTLDGSITSPFSIRLSNILNYIDLGSLVFILAFCLLALACTKTMRPLKDAFVFMFQEQDYTVQQLNEYLLSIKVAAFAALTGGGMSFVVQIIKMLKSMDFDGGVSWAGFHISIAMISLAYSLVLLMILMPIYVALAQSLSRVKQREKTQKVPVSHKNRKAGSI</sequence>
<protein>
    <submittedName>
        <fullName evidence="2">Uncharacterized protein</fullName>
    </submittedName>
</protein>
<feature type="transmembrane region" description="Helical" evidence="1">
    <location>
        <begin position="99"/>
        <end position="120"/>
    </location>
</feature>
<name>A0A810Q924_9FIRM</name>
<feature type="transmembrane region" description="Helical" evidence="1">
    <location>
        <begin position="12"/>
        <end position="31"/>
    </location>
</feature>
<dbReference type="Proteomes" id="UP000679848">
    <property type="component" value="Chromosome"/>
</dbReference>
<dbReference type="EMBL" id="AP023420">
    <property type="protein sequence ID" value="BCK84474.1"/>
    <property type="molecule type" value="Genomic_DNA"/>
</dbReference>
<organism evidence="2 3">
    <name type="scientific">Pusillibacter faecalis</name>
    <dbReference type="NCBI Taxonomy" id="2714358"/>
    <lineage>
        <taxon>Bacteria</taxon>
        <taxon>Bacillati</taxon>
        <taxon>Bacillota</taxon>
        <taxon>Clostridia</taxon>
        <taxon>Eubacteriales</taxon>
        <taxon>Oscillospiraceae</taxon>
        <taxon>Pusillibacter</taxon>
    </lineage>
</organism>